<dbReference type="AlphaFoldDB" id="A0A067BQD8"/>
<dbReference type="VEuPathDB" id="FungiDB:SPRG_14001"/>
<organism evidence="1 2">
    <name type="scientific">Saprolegnia parasitica (strain CBS 223.65)</name>
    <dbReference type="NCBI Taxonomy" id="695850"/>
    <lineage>
        <taxon>Eukaryota</taxon>
        <taxon>Sar</taxon>
        <taxon>Stramenopiles</taxon>
        <taxon>Oomycota</taxon>
        <taxon>Saprolegniomycetes</taxon>
        <taxon>Saprolegniales</taxon>
        <taxon>Saprolegniaceae</taxon>
        <taxon>Saprolegnia</taxon>
    </lineage>
</organism>
<dbReference type="RefSeq" id="XP_012208810.1">
    <property type="nucleotide sequence ID" value="XM_012353420.1"/>
</dbReference>
<keyword evidence="2" id="KW-1185">Reference proteome</keyword>
<reference evidence="1 2" key="1">
    <citation type="journal article" date="2013" name="PLoS Genet.">
        <title>Distinctive expansion of potential virulence genes in the genome of the oomycete fish pathogen Saprolegnia parasitica.</title>
        <authorList>
            <person name="Jiang R.H."/>
            <person name="de Bruijn I."/>
            <person name="Haas B.J."/>
            <person name="Belmonte R."/>
            <person name="Lobach L."/>
            <person name="Christie J."/>
            <person name="van den Ackerveken G."/>
            <person name="Bottin A."/>
            <person name="Bulone V."/>
            <person name="Diaz-Moreno S.M."/>
            <person name="Dumas B."/>
            <person name="Fan L."/>
            <person name="Gaulin E."/>
            <person name="Govers F."/>
            <person name="Grenville-Briggs L.J."/>
            <person name="Horner N.R."/>
            <person name="Levin J.Z."/>
            <person name="Mammella M."/>
            <person name="Meijer H.J."/>
            <person name="Morris P."/>
            <person name="Nusbaum C."/>
            <person name="Oome S."/>
            <person name="Phillips A.J."/>
            <person name="van Rooyen D."/>
            <person name="Rzeszutek E."/>
            <person name="Saraiva M."/>
            <person name="Secombes C.J."/>
            <person name="Seidl M.F."/>
            <person name="Snel B."/>
            <person name="Stassen J.H."/>
            <person name="Sykes S."/>
            <person name="Tripathy S."/>
            <person name="van den Berg H."/>
            <person name="Vega-Arreguin J.C."/>
            <person name="Wawra S."/>
            <person name="Young S.K."/>
            <person name="Zeng Q."/>
            <person name="Dieguez-Uribeondo J."/>
            <person name="Russ C."/>
            <person name="Tyler B.M."/>
            <person name="van West P."/>
        </authorList>
    </citation>
    <scope>NUCLEOTIDE SEQUENCE [LARGE SCALE GENOMIC DNA]</scope>
    <source>
        <strain evidence="1 2">CBS 223.65</strain>
    </source>
</reference>
<gene>
    <name evidence="1" type="ORF">SPRG_14001</name>
</gene>
<protein>
    <submittedName>
        <fullName evidence="1">Uncharacterized protein</fullName>
    </submittedName>
</protein>
<dbReference type="Proteomes" id="UP000030745">
    <property type="component" value="Unassembled WGS sequence"/>
</dbReference>
<dbReference type="KEGG" id="spar:SPRG_14001"/>
<accession>A0A067BQD8</accession>
<evidence type="ECO:0000313" key="2">
    <source>
        <dbReference type="Proteomes" id="UP000030745"/>
    </source>
</evidence>
<sequence>IAASLKLARNPTPVRIALSNSQLVRGSVQQLAAAIDVCQQVTLGLFSSHSRKFKLEMAAALGQTDSYISRI</sequence>
<name>A0A067BQD8_SAPPC</name>
<proteinExistence type="predicted"/>
<feature type="non-terminal residue" evidence="1">
    <location>
        <position position="1"/>
    </location>
</feature>
<evidence type="ECO:0000313" key="1">
    <source>
        <dbReference type="EMBL" id="KDO20483.1"/>
    </source>
</evidence>
<dbReference type="GeneID" id="24135836"/>
<dbReference type="EMBL" id="KK583311">
    <property type="protein sequence ID" value="KDO20483.1"/>
    <property type="molecule type" value="Genomic_DNA"/>
</dbReference>